<proteinExistence type="predicted"/>
<dbReference type="Pfam" id="PF01230">
    <property type="entry name" value="HIT"/>
    <property type="match status" value="1"/>
</dbReference>
<dbReference type="PaxDb" id="768679-TTX_0601"/>
<dbReference type="InterPro" id="IPR036265">
    <property type="entry name" value="HIT-like_sf"/>
</dbReference>
<organism evidence="3 4">
    <name type="scientific">Thermoproteus tenax (strain ATCC 35583 / DSM 2078 / JCM 9277 / NBRC 100435 / Kra 1)</name>
    <dbReference type="NCBI Taxonomy" id="768679"/>
    <lineage>
        <taxon>Archaea</taxon>
        <taxon>Thermoproteota</taxon>
        <taxon>Thermoprotei</taxon>
        <taxon>Thermoproteales</taxon>
        <taxon>Thermoproteaceae</taxon>
        <taxon>Thermoproteus</taxon>
    </lineage>
</organism>
<dbReference type="InterPro" id="IPR011146">
    <property type="entry name" value="HIT-like"/>
</dbReference>
<dbReference type="AlphaFoldDB" id="G4RNW8"/>
<dbReference type="EMBL" id="FN869859">
    <property type="protein sequence ID" value="CCC81262.1"/>
    <property type="molecule type" value="Genomic_DNA"/>
</dbReference>
<dbReference type="GO" id="GO:0003824">
    <property type="term" value="F:catalytic activity"/>
    <property type="evidence" value="ECO:0007669"/>
    <property type="project" value="InterPro"/>
</dbReference>
<evidence type="ECO:0000313" key="3">
    <source>
        <dbReference type="EMBL" id="CCC81262.1"/>
    </source>
</evidence>
<dbReference type="Proteomes" id="UP000002654">
    <property type="component" value="Chromosome"/>
</dbReference>
<evidence type="ECO:0000259" key="2">
    <source>
        <dbReference type="PROSITE" id="PS51084"/>
    </source>
</evidence>
<dbReference type="RefSeq" id="WP_014126519.1">
    <property type="nucleotide sequence ID" value="NC_016070.1"/>
</dbReference>
<dbReference type="KEGG" id="ttn:TTX_0601"/>
<dbReference type="PATRIC" id="fig|768679.9.peg.613"/>
<dbReference type="PANTHER" id="PTHR42997:SF1">
    <property type="entry name" value="AP-4-A PHOSPHORYLASE"/>
    <property type="match status" value="1"/>
</dbReference>
<dbReference type="PANTHER" id="PTHR42997">
    <property type="entry name" value="HIT FAMILY HYDROLASE"/>
    <property type="match status" value="1"/>
</dbReference>
<protein>
    <submittedName>
        <fullName evidence="3">HIT family protein</fullName>
    </submittedName>
</protein>
<feature type="short sequence motif" description="Histidine triad motif" evidence="1">
    <location>
        <begin position="124"/>
        <end position="128"/>
    </location>
</feature>
<dbReference type="Gene3D" id="3.30.428.10">
    <property type="entry name" value="HIT-like"/>
    <property type="match status" value="1"/>
</dbReference>
<reference evidence="3 4" key="1">
    <citation type="journal article" date="2011" name="PLoS ONE">
        <title>The complete genome sequence of Thermoproteus tenax: a physiologically versatile member of the Crenarchaeota.</title>
        <authorList>
            <person name="Siebers B."/>
            <person name="Zaparty M."/>
            <person name="Raddatz G."/>
            <person name="Tjaden B."/>
            <person name="Albers S.V."/>
            <person name="Bell S.D."/>
            <person name="Blombach F."/>
            <person name="Kletzin A."/>
            <person name="Kyrpides N."/>
            <person name="Lanz C."/>
            <person name="Plagens A."/>
            <person name="Rampp M."/>
            <person name="Rosinus A."/>
            <person name="von Jan M."/>
            <person name="Makarova K.S."/>
            <person name="Klenk H.P."/>
            <person name="Schuster S.C."/>
            <person name="Hensel R."/>
        </authorList>
    </citation>
    <scope>NUCLEOTIDE SEQUENCE [LARGE SCALE GENOMIC DNA]</scope>
    <source>
        <strain evidence="4">ATCC 35583 / DSM 2078 / JCM 9277 / NBRC 100435 / Kra 1</strain>
    </source>
</reference>
<keyword evidence="4" id="KW-1185">Reference proteome</keyword>
<evidence type="ECO:0000256" key="1">
    <source>
        <dbReference type="PROSITE-ProRule" id="PRU00464"/>
    </source>
</evidence>
<dbReference type="HOGENOM" id="CLU_056776_1_2_2"/>
<dbReference type="InterPro" id="IPR052908">
    <property type="entry name" value="AP-4-A_phosphorylase"/>
</dbReference>
<gene>
    <name evidence="3" type="primary">hit</name>
    <name evidence="3" type="ordered locus">TTX_0601</name>
</gene>
<dbReference type="PROSITE" id="PS51084">
    <property type="entry name" value="HIT_2"/>
    <property type="match status" value="1"/>
</dbReference>
<dbReference type="eggNOG" id="arCOG00419">
    <property type="taxonomic scope" value="Archaea"/>
</dbReference>
<name>G4RNW8_THETK</name>
<sequence length="161" mass="18618">MSPFRIVETPWRYKYIVSSVAARSNSCFFCEYIQDPGRDRENLVFFRGKYSIGLLNRYPYTWGHVMVAPYRHLRDLAELSPEELAGLIRETYMIKRAVASLTKCQDILMGVNVGRAAGAGVEAHVHIHIIPTCQTIDPNIEPDRLEELLKEYRDKLSRLWS</sequence>
<accession>G4RNW8</accession>
<evidence type="ECO:0000313" key="4">
    <source>
        <dbReference type="Proteomes" id="UP000002654"/>
    </source>
</evidence>
<dbReference type="GeneID" id="11263598"/>
<dbReference type="STRING" id="768679.TTX_0601"/>
<feature type="domain" description="HIT" evidence="2">
    <location>
        <begin position="31"/>
        <end position="140"/>
    </location>
</feature>
<dbReference type="SUPFAM" id="SSF54197">
    <property type="entry name" value="HIT-like"/>
    <property type="match status" value="1"/>
</dbReference>